<evidence type="ECO:0000256" key="2">
    <source>
        <dbReference type="ARBA" id="ARBA00022801"/>
    </source>
</evidence>
<proteinExistence type="inferred from homology"/>
<reference evidence="6" key="1">
    <citation type="journal article" date="2019" name="Int. J. Syst. Evol. Microbiol.">
        <title>The Global Catalogue of Microorganisms (GCM) 10K type strain sequencing project: providing services to taxonomists for standard genome sequencing and annotation.</title>
        <authorList>
            <consortium name="The Broad Institute Genomics Platform"/>
            <consortium name="The Broad Institute Genome Sequencing Center for Infectious Disease"/>
            <person name="Wu L."/>
            <person name="Ma J."/>
        </authorList>
    </citation>
    <scope>NUCLEOTIDE SEQUENCE [LARGE SCALE GENOMIC DNA]</scope>
    <source>
        <strain evidence="6">JCM 16545</strain>
    </source>
</reference>
<protein>
    <submittedName>
        <fullName evidence="5">Arylsulfatase</fullName>
    </submittedName>
</protein>
<dbReference type="Gene3D" id="3.40.720.10">
    <property type="entry name" value="Alkaline Phosphatase, subunit A"/>
    <property type="match status" value="1"/>
</dbReference>
<accession>A0ABW5DZC6</accession>
<dbReference type="PANTHER" id="PTHR42693:SF53">
    <property type="entry name" value="ENDO-4-O-SULFATASE"/>
    <property type="match status" value="1"/>
</dbReference>
<evidence type="ECO:0000313" key="6">
    <source>
        <dbReference type="Proteomes" id="UP001597297"/>
    </source>
</evidence>
<dbReference type="Pfam" id="PF00884">
    <property type="entry name" value="Sulfatase"/>
    <property type="match status" value="1"/>
</dbReference>
<sequence>MKNSILLTSLLALVLPQLALAKDLKNSRPNIILVMTDDQGMGDLSCLGNPLLKTPNIDKFYDQSTRFTDFHVSTACAPTRAAIMSGRHEFRVGITHTIMLRERMDLKTFTLPQALQSAGYETGIFGKWHLGDDEEYLPHNRGFSESLIHGAGGIGQTVYGDFPANGKNTYYDSVLLHNNQIVQTKGYCTDLFFNAGLSWIKKQHEEKKPYFAYISTNAPHTPNIAPKKYTKRFEEMGWDANPKNGPAGRFGMIENIDENFGKMMQKLEEWDALENTLIIFMTDNGMSHVSGKKEGEVTPFYTAGLRGKKCTPYEGGTRVPAFWYWKGVLDEGVDIPALTAHIDMYKTFSELAGAKLPEQMQELDGRSLMPLLEDPKEEWKDRELFVHVGRWEPKHPKAKDVASAKFVNCAVRTNRWRFVNNAELYDISADPGETTDVASSYPEVVDQLRKSYDAWWDKTVPLMVNEGLSDLRIQKSYPLAERYKKQLEQGAIPEWAPASF</sequence>
<dbReference type="PANTHER" id="PTHR42693">
    <property type="entry name" value="ARYLSULFATASE FAMILY MEMBER"/>
    <property type="match status" value="1"/>
</dbReference>
<feature type="domain" description="Sulfatase N-terminal" evidence="4">
    <location>
        <begin position="29"/>
        <end position="354"/>
    </location>
</feature>
<evidence type="ECO:0000259" key="4">
    <source>
        <dbReference type="Pfam" id="PF00884"/>
    </source>
</evidence>
<keyword evidence="3" id="KW-0732">Signal</keyword>
<evidence type="ECO:0000256" key="3">
    <source>
        <dbReference type="SAM" id="SignalP"/>
    </source>
</evidence>
<dbReference type="CDD" id="cd16146">
    <property type="entry name" value="ARS_like"/>
    <property type="match status" value="1"/>
</dbReference>
<organism evidence="5 6">
    <name type="scientific">Rubritalea spongiae</name>
    <dbReference type="NCBI Taxonomy" id="430797"/>
    <lineage>
        <taxon>Bacteria</taxon>
        <taxon>Pseudomonadati</taxon>
        <taxon>Verrucomicrobiota</taxon>
        <taxon>Verrucomicrobiia</taxon>
        <taxon>Verrucomicrobiales</taxon>
        <taxon>Rubritaleaceae</taxon>
        <taxon>Rubritalea</taxon>
    </lineage>
</organism>
<dbReference type="InterPro" id="IPR017850">
    <property type="entry name" value="Alkaline_phosphatase_core_sf"/>
</dbReference>
<evidence type="ECO:0000313" key="5">
    <source>
        <dbReference type="EMBL" id="MFD2275691.1"/>
    </source>
</evidence>
<name>A0ABW5DZC6_9BACT</name>
<dbReference type="InterPro" id="IPR050738">
    <property type="entry name" value="Sulfatase"/>
</dbReference>
<dbReference type="EMBL" id="JBHUJC010000012">
    <property type="protein sequence ID" value="MFD2275691.1"/>
    <property type="molecule type" value="Genomic_DNA"/>
</dbReference>
<dbReference type="Proteomes" id="UP001597297">
    <property type="component" value="Unassembled WGS sequence"/>
</dbReference>
<evidence type="ECO:0000256" key="1">
    <source>
        <dbReference type="ARBA" id="ARBA00008779"/>
    </source>
</evidence>
<dbReference type="InterPro" id="IPR000917">
    <property type="entry name" value="Sulfatase_N"/>
</dbReference>
<keyword evidence="2" id="KW-0378">Hydrolase</keyword>
<feature type="chain" id="PRO_5046558770" evidence="3">
    <location>
        <begin position="22"/>
        <end position="500"/>
    </location>
</feature>
<comment type="similarity">
    <text evidence="1">Belongs to the sulfatase family.</text>
</comment>
<gene>
    <name evidence="5" type="ORF">ACFSQZ_04345</name>
</gene>
<dbReference type="Gene3D" id="3.30.1120.10">
    <property type="match status" value="1"/>
</dbReference>
<feature type="signal peptide" evidence="3">
    <location>
        <begin position="1"/>
        <end position="21"/>
    </location>
</feature>
<comment type="caution">
    <text evidence="5">The sequence shown here is derived from an EMBL/GenBank/DDBJ whole genome shotgun (WGS) entry which is preliminary data.</text>
</comment>
<keyword evidence="6" id="KW-1185">Reference proteome</keyword>
<dbReference type="RefSeq" id="WP_377094217.1">
    <property type="nucleotide sequence ID" value="NZ_JBHSJM010000001.1"/>
</dbReference>
<dbReference type="SUPFAM" id="SSF53649">
    <property type="entry name" value="Alkaline phosphatase-like"/>
    <property type="match status" value="1"/>
</dbReference>